<dbReference type="InterPro" id="IPR024491">
    <property type="entry name" value="Se_SelK/SelG"/>
</dbReference>
<dbReference type="Pfam" id="PF00085">
    <property type="entry name" value="Thioredoxin"/>
    <property type="match status" value="1"/>
</dbReference>
<feature type="transmembrane region" description="Helical" evidence="4">
    <location>
        <begin position="212"/>
        <end position="232"/>
    </location>
</feature>
<dbReference type="Gene3D" id="3.40.30.10">
    <property type="entry name" value="Glutaredoxin"/>
    <property type="match status" value="1"/>
</dbReference>
<proteinExistence type="inferred from homology"/>
<organism evidence="6 7">
    <name type="scientific">Apiospora arundinis</name>
    <dbReference type="NCBI Taxonomy" id="335852"/>
    <lineage>
        <taxon>Eukaryota</taxon>
        <taxon>Fungi</taxon>
        <taxon>Dikarya</taxon>
        <taxon>Ascomycota</taxon>
        <taxon>Pezizomycotina</taxon>
        <taxon>Sordariomycetes</taxon>
        <taxon>Xylariomycetidae</taxon>
        <taxon>Amphisphaeriales</taxon>
        <taxon>Apiosporaceae</taxon>
        <taxon>Apiospora</taxon>
    </lineage>
</organism>
<dbReference type="PANTHER" id="PTHR46115">
    <property type="entry name" value="THIOREDOXIN-LIKE PROTEIN 1"/>
    <property type="match status" value="1"/>
</dbReference>
<evidence type="ECO:0000256" key="2">
    <source>
        <dbReference type="ARBA" id="ARBA00023157"/>
    </source>
</evidence>
<keyword evidence="7" id="KW-1185">Reference proteome</keyword>
<feature type="domain" description="Thioredoxin" evidence="5">
    <location>
        <begin position="42"/>
        <end position="166"/>
    </location>
</feature>
<sequence length="284" mass="30084">MQDANEAVKCILGRRNMTAPIATDNNITIYETTTLVRLRIALTVANESPELLEIPRKMSGTVNISSQGEWQRILGSSTIVVADFYADWCGPCKMVAPTFESLSTKFSKPGKITFCKVNVDNQQPIASAHGVRAMPTFLIFKNGSVIETIQGANPPALTAGVEKAVKLAGPGGASGGGAQGAVFKTPGRTLGGPGSRGSGGQRLSRPWSFSPFAFFNAFLTFFGLYFASLFSFDPYKAAEASDFNVHKPRNAVFGRGNGPRDARVQGEAARPTGGVRTLADLGGS</sequence>
<evidence type="ECO:0000256" key="1">
    <source>
        <dbReference type="ARBA" id="ARBA00008987"/>
    </source>
</evidence>
<protein>
    <submittedName>
        <fullName evidence="6">Thioredoxin-like protein</fullName>
    </submittedName>
</protein>
<dbReference type="PROSITE" id="PS51352">
    <property type="entry name" value="THIOREDOXIN_2"/>
    <property type="match status" value="1"/>
</dbReference>
<dbReference type="CDD" id="cd02947">
    <property type="entry name" value="TRX_family"/>
    <property type="match status" value="1"/>
</dbReference>
<evidence type="ECO:0000256" key="3">
    <source>
        <dbReference type="SAM" id="MobiDB-lite"/>
    </source>
</evidence>
<evidence type="ECO:0000313" key="7">
    <source>
        <dbReference type="Proteomes" id="UP001390339"/>
    </source>
</evidence>
<dbReference type="SUPFAM" id="SSF52833">
    <property type="entry name" value="Thioredoxin-like"/>
    <property type="match status" value="1"/>
</dbReference>
<dbReference type="InterPro" id="IPR036249">
    <property type="entry name" value="Thioredoxin-like_sf"/>
</dbReference>
<reference evidence="6 7" key="1">
    <citation type="journal article" date="2024" name="IMA Fungus">
        <title>Apiospora arundinis, a panoply of carbohydrate-active enzymes and secondary metabolites.</title>
        <authorList>
            <person name="Sorensen T."/>
            <person name="Petersen C."/>
            <person name="Muurmann A.T."/>
            <person name="Christiansen J.V."/>
            <person name="Brundto M.L."/>
            <person name="Overgaard C.K."/>
            <person name="Boysen A.T."/>
            <person name="Wollenberg R.D."/>
            <person name="Larsen T.O."/>
            <person name="Sorensen J.L."/>
            <person name="Nielsen K.L."/>
            <person name="Sondergaard T.E."/>
        </authorList>
    </citation>
    <scope>NUCLEOTIDE SEQUENCE [LARGE SCALE GENOMIC DNA]</scope>
    <source>
        <strain evidence="6 7">AAU 773</strain>
    </source>
</reference>
<feature type="region of interest" description="Disordered" evidence="3">
    <location>
        <begin position="253"/>
        <end position="284"/>
    </location>
</feature>
<keyword evidence="4" id="KW-0812">Transmembrane</keyword>
<keyword evidence="2" id="KW-1015">Disulfide bond</keyword>
<comment type="similarity">
    <text evidence="1">Belongs to the thioredoxin family.</text>
</comment>
<dbReference type="Pfam" id="PF10961">
    <property type="entry name" value="SelK_SelG"/>
    <property type="match status" value="1"/>
</dbReference>
<name>A0ABR2HSW3_9PEZI</name>
<keyword evidence="4" id="KW-1133">Transmembrane helix</keyword>
<comment type="caution">
    <text evidence="6">The sequence shown here is derived from an EMBL/GenBank/DDBJ whole genome shotgun (WGS) entry which is preliminary data.</text>
</comment>
<evidence type="ECO:0000259" key="5">
    <source>
        <dbReference type="PROSITE" id="PS51352"/>
    </source>
</evidence>
<evidence type="ECO:0000313" key="6">
    <source>
        <dbReference type="EMBL" id="KAK8852185.1"/>
    </source>
</evidence>
<dbReference type="PROSITE" id="PS00194">
    <property type="entry name" value="THIOREDOXIN_1"/>
    <property type="match status" value="1"/>
</dbReference>
<dbReference type="PRINTS" id="PR00421">
    <property type="entry name" value="THIOREDOXIN"/>
</dbReference>
<gene>
    <name evidence="6" type="ORF">PGQ11_014664</name>
</gene>
<dbReference type="InterPro" id="IPR017937">
    <property type="entry name" value="Thioredoxin_CS"/>
</dbReference>
<accession>A0ABR2HSW3</accession>
<dbReference type="Proteomes" id="UP001390339">
    <property type="component" value="Unassembled WGS sequence"/>
</dbReference>
<evidence type="ECO:0000256" key="4">
    <source>
        <dbReference type="SAM" id="Phobius"/>
    </source>
</evidence>
<keyword evidence="4" id="KW-0472">Membrane</keyword>
<dbReference type="EMBL" id="JAPCWZ010000009">
    <property type="protein sequence ID" value="KAK8852185.1"/>
    <property type="molecule type" value="Genomic_DNA"/>
</dbReference>
<dbReference type="InterPro" id="IPR013766">
    <property type="entry name" value="Thioredoxin_domain"/>
</dbReference>